<feature type="region of interest" description="Disordered" evidence="2">
    <location>
        <begin position="565"/>
        <end position="597"/>
    </location>
</feature>
<feature type="region of interest" description="Disordered" evidence="2">
    <location>
        <begin position="294"/>
        <end position="334"/>
    </location>
</feature>
<feature type="domain" description="C2 NT-type" evidence="3">
    <location>
        <begin position="7"/>
        <end position="159"/>
    </location>
</feature>
<proteinExistence type="predicted"/>
<gene>
    <name evidence="4" type="ORF">J5N97_012476</name>
</gene>
<dbReference type="InterPro" id="IPR019448">
    <property type="entry name" value="NT-C2"/>
</dbReference>
<reference evidence="4" key="2">
    <citation type="journal article" date="2022" name="Hortic Res">
        <title>The genome of Dioscorea zingiberensis sheds light on the biosynthesis, origin and evolution of the medicinally important diosgenin saponins.</title>
        <authorList>
            <person name="Li Y."/>
            <person name="Tan C."/>
            <person name="Li Z."/>
            <person name="Guo J."/>
            <person name="Li S."/>
            <person name="Chen X."/>
            <person name="Wang C."/>
            <person name="Dai X."/>
            <person name="Yang H."/>
            <person name="Song W."/>
            <person name="Hou L."/>
            <person name="Xu J."/>
            <person name="Tong Z."/>
            <person name="Xu A."/>
            <person name="Yuan X."/>
            <person name="Wang W."/>
            <person name="Yang Q."/>
            <person name="Chen L."/>
            <person name="Sun Z."/>
            <person name="Wang K."/>
            <person name="Pan B."/>
            <person name="Chen J."/>
            <person name="Bao Y."/>
            <person name="Liu F."/>
            <person name="Qi X."/>
            <person name="Gang D.R."/>
            <person name="Wen J."/>
            <person name="Li J."/>
        </authorList>
    </citation>
    <scope>NUCLEOTIDE SEQUENCE</scope>
    <source>
        <strain evidence="4">Dzin_1.0</strain>
    </source>
</reference>
<dbReference type="PANTHER" id="PTHR31344:SF15">
    <property type="entry name" value="EEIG1_EHBP1 PROTEIN AMINO-TERMINAL DOMAIN PROTEIN"/>
    <property type="match status" value="1"/>
</dbReference>
<accession>A0A9D5CPX6</accession>
<reference evidence="4" key="1">
    <citation type="submission" date="2021-03" db="EMBL/GenBank/DDBJ databases">
        <authorList>
            <person name="Li Z."/>
            <person name="Yang C."/>
        </authorList>
    </citation>
    <scope>NUCLEOTIDE SEQUENCE</scope>
    <source>
        <strain evidence="4">Dzin_1.0</strain>
        <tissue evidence="4">Leaf</tissue>
    </source>
</reference>
<evidence type="ECO:0000313" key="4">
    <source>
        <dbReference type="EMBL" id="KAJ0977002.1"/>
    </source>
</evidence>
<feature type="region of interest" description="Disordered" evidence="2">
    <location>
        <begin position="163"/>
        <end position="183"/>
    </location>
</feature>
<dbReference type="Pfam" id="PF10358">
    <property type="entry name" value="NT-C2"/>
    <property type="match status" value="1"/>
</dbReference>
<feature type="compositionally biased region" description="Basic and acidic residues" evidence="2">
    <location>
        <begin position="170"/>
        <end position="183"/>
    </location>
</feature>
<organism evidence="4 5">
    <name type="scientific">Dioscorea zingiberensis</name>
    <dbReference type="NCBI Taxonomy" id="325984"/>
    <lineage>
        <taxon>Eukaryota</taxon>
        <taxon>Viridiplantae</taxon>
        <taxon>Streptophyta</taxon>
        <taxon>Embryophyta</taxon>
        <taxon>Tracheophyta</taxon>
        <taxon>Spermatophyta</taxon>
        <taxon>Magnoliopsida</taxon>
        <taxon>Liliopsida</taxon>
        <taxon>Dioscoreales</taxon>
        <taxon>Dioscoreaceae</taxon>
        <taxon>Dioscorea</taxon>
    </lineage>
</organism>
<feature type="region of interest" description="Disordered" evidence="2">
    <location>
        <begin position="218"/>
        <end position="276"/>
    </location>
</feature>
<dbReference type="OrthoDB" id="20172at2759"/>
<feature type="compositionally biased region" description="Low complexity" evidence="2">
    <location>
        <begin position="303"/>
        <end position="318"/>
    </location>
</feature>
<dbReference type="PROSITE" id="PS51840">
    <property type="entry name" value="C2_NT"/>
    <property type="match status" value="1"/>
</dbReference>
<evidence type="ECO:0000313" key="5">
    <source>
        <dbReference type="Proteomes" id="UP001085076"/>
    </source>
</evidence>
<dbReference type="InterPro" id="IPR021827">
    <property type="entry name" value="Nup186/Nup192/Nup205"/>
</dbReference>
<dbReference type="PANTHER" id="PTHR31344">
    <property type="entry name" value="NUCLEAR PORE COMPLEX PROTEIN NUP205"/>
    <property type="match status" value="1"/>
</dbReference>
<name>A0A9D5CPX6_9LILI</name>
<dbReference type="EMBL" id="JAGGNH010000003">
    <property type="protein sequence ID" value="KAJ0977002.1"/>
    <property type="molecule type" value="Genomic_DNA"/>
</dbReference>
<keyword evidence="5" id="KW-1185">Reference proteome</keyword>
<evidence type="ECO:0000259" key="3">
    <source>
        <dbReference type="PROSITE" id="PS51840"/>
    </source>
</evidence>
<evidence type="ECO:0000256" key="1">
    <source>
        <dbReference type="SAM" id="Coils"/>
    </source>
</evidence>
<evidence type="ECO:0000256" key="2">
    <source>
        <dbReference type="SAM" id="MobiDB-lite"/>
    </source>
</evidence>
<feature type="region of interest" description="Disordered" evidence="2">
    <location>
        <begin position="715"/>
        <end position="738"/>
    </location>
</feature>
<dbReference type="Proteomes" id="UP001085076">
    <property type="component" value="Miscellaneous, Linkage group lg03"/>
</dbReference>
<sequence length="1120" mass="124078">MVLGLRSKNRKAASVQVEYIIHLQRIKPWPPSQSLRSLRSVVLQWENGDKNSGFTNPVTPSLEEGKIEFNERFKLQVTLLKEASTKGNDSFQKNVLELNLYEPRRDKTMKGQHLGSAAVDLAEHGIVKETASVSLPVNCKRSFRNTVQPILYLKIQPFEKDSLSSSSRESLSKELSLDKDGRESVSALMSEEYAEEAEIASFTDDDISSHSSINISSSTIEANADVPIQNNSQEQEENKDSSKTAEKTLPNDGATVSSLESEPAQKDSEPLITDCAHSNDTVNQNERLLGSSLEDLSTEPESLENGSSLSSNPPQCSSIDLVNTDTGSSLSSSSMEEADIINHTQEVLQKDHVLEVVKEELLATTSEDNVVVSPINKENSTSEVINSVEAQDIDIQAEKRDLVPSAEPESIIMNIDGANQASSSHGANDISVLDAVEGKRVENDISVMDAVEGKQVETTSEEKTNEHFEDILPDNLSIVSLTNVEHTPDSRQLNTLQNDVAKISESETTPSIPRIVNERGYSTLRSNRLKSMKFSVRSPPDSQRSTVAANNDQHMEDVKEIDAQENVSQGGLNFDIDDGKVDKKSENGNSDKVDYNRNGASEDKVRELEHKVEMLERELRETAAIEISIYSVAAEHGGSPHKVHTPARRLSRLYVHASRKWSREKKANAAKCAVSGLVLAAKSCGNDVPRLTFWLSNSVMLRAIVIQEFGNQDLPSSANGSNTVPKKKSSPLRWESTSGKNEKFSVTEEVDEWEFPCTFTAALERIEAWIFSRIIESIWWQTLTPHMQLQSEGGKQNAGSNLKNYRKQSSLGDQQQSNISIEIWKKAFADAFERLCPVRAAGHDCGCLPMLARLVMEQCVARLDVAMFNAILRESEDEIPTDPVSDPISDSKVLPIPSGKSSFGAGAQLKNAIGNWSRWLTDLFGMDMDDSPDEENEQEDDRLDVATSLKSFHLLNALSDLLMLPKDMLLESSIRKEVCPTFSASMIKRILDTFKPDEFCPDPIPDMVFESLDSEDPLEISEEGIKSLPCDASPVRYTPPSVTLVQSIMGDPRTASLSRSGSSIVRKCHTSDDELDELESPLTSIIIDNYSNMNSKSKEHRGPNAVRYQLLHEVWRDAEY</sequence>
<protein>
    <recommendedName>
        <fullName evidence="3">C2 NT-type domain-containing protein</fullName>
    </recommendedName>
</protein>
<keyword evidence="1" id="KW-0175">Coiled coil</keyword>
<comment type="caution">
    <text evidence="4">The sequence shown here is derived from an EMBL/GenBank/DDBJ whole genome shotgun (WGS) entry which is preliminary data.</text>
</comment>
<feature type="coiled-coil region" evidence="1">
    <location>
        <begin position="598"/>
        <end position="625"/>
    </location>
</feature>
<dbReference type="GO" id="GO:0005643">
    <property type="term" value="C:nuclear pore"/>
    <property type="evidence" value="ECO:0007669"/>
    <property type="project" value="InterPro"/>
</dbReference>
<feature type="compositionally biased region" description="Polar residues" evidence="2">
    <location>
        <begin position="715"/>
        <end position="724"/>
    </location>
</feature>
<dbReference type="AlphaFoldDB" id="A0A9D5CPX6"/>
<feature type="compositionally biased region" description="Basic and acidic residues" evidence="2">
    <location>
        <begin position="577"/>
        <end position="597"/>
    </location>
</feature>
<feature type="compositionally biased region" description="Basic and acidic residues" evidence="2">
    <location>
        <begin position="236"/>
        <end position="246"/>
    </location>
</feature>
<feature type="region of interest" description="Disordered" evidence="2">
    <location>
        <begin position="790"/>
        <end position="813"/>
    </location>
</feature>